<keyword evidence="3" id="KW-1185">Reference proteome</keyword>
<evidence type="ECO:0000313" key="3">
    <source>
        <dbReference type="Proteomes" id="UP000628017"/>
    </source>
</evidence>
<dbReference type="AlphaFoldDB" id="A0A916QY49"/>
<reference evidence="2" key="2">
    <citation type="submission" date="2020-09" db="EMBL/GenBank/DDBJ databases">
        <authorList>
            <person name="Sun Q."/>
            <person name="Zhou Y."/>
        </authorList>
    </citation>
    <scope>NUCLEOTIDE SEQUENCE</scope>
    <source>
        <strain evidence="2">CGMCC 1.15880</strain>
    </source>
</reference>
<reference evidence="2" key="1">
    <citation type="journal article" date="2014" name="Int. J. Syst. Evol. Microbiol.">
        <title>Complete genome sequence of Corynebacterium casei LMG S-19264T (=DSM 44701T), isolated from a smear-ripened cheese.</title>
        <authorList>
            <consortium name="US DOE Joint Genome Institute (JGI-PGF)"/>
            <person name="Walter F."/>
            <person name="Albersmeier A."/>
            <person name="Kalinowski J."/>
            <person name="Ruckert C."/>
        </authorList>
    </citation>
    <scope>NUCLEOTIDE SEQUENCE</scope>
    <source>
        <strain evidence="2">CGMCC 1.15880</strain>
    </source>
</reference>
<feature type="transmembrane region" description="Helical" evidence="1">
    <location>
        <begin position="200"/>
        <end position="219"/>
    </location>
</feature>
<keyword evidence="1" id="KW-0812">Transmembrane</keyword>
<feature type="transmembrane region" description="Helical" evidence="1">
    <location>
        <begin position="90"/>
        <end position="109"/>
    </location>
</feature>
<feature type="transmembrane region" description="Helical" evidence="1">
    <location>
        <begin position="57"/>
        <end position="83"/>
    </location>
</feature>
<dbReference type="RefSeq" id="WP_188674859.1">
    <property type="nucleotide sequence ID" value="NZ_BMKA01000003.1"/>
</dbReference>
<evidence type="ECO:0000256" key="1">
    <source>
        <dbReference type="SAM" id="Phobius"/>
    </source>
</evidence>
<organism evidence="2 3">
    <name type="scientific">Neptunicoccus cionae</name>
    <dbReference type="NCBI Taxonomy" id="2035344"/>
    <lineage>
        <taxon>Bacteria</taxon>
        <taxon>Pseudomonadati</taxon>
        <taxon>Pseudomonadota</taxon>
        <taxon>Alphaproteobacteria</taxon>
        <taxon>Rhodobacterales</taxon>
        <taxon>Paracoccaceae</taxon>
        <taxon>Neptunicoccus</taxon>
    </lineage>
</organism>
<proteinExistence type="predicted"/>
<protein>
    <submittedName>
        <fullName evidence="2">Uncharacterized protein</fullName>
    </submittedName>
</protein>
<keyword evidence="1" id="KW-1133">Transmembrane helix</keyword>
<dbReference type="Proteomes" id="UP000628017">
    <property type="component" value="Unassembled WGS sequence"/>
</dbReference>
<evidence type="ECO:0000313" key="2">
    <source>
        <dbReference type="EMBL" id="GGA20732.1"/>
    </source>
</evidence>
<feature type="transmembrane region" description="Helical" evidence="1">
    <location>
        <begin position="165"/>
        <end position="188"/>
    </location>
</feature>
<comment type="caution">
    <text evidence="2">The sequence shown here is derived from an EMBL/GenBank/DDBJ whole genome shotgun (WGS) entry which is preliminary data.</text>
</comment>
<feature type="transmembrane region" description="Helical" evidence="1">
    <location>
        <begin position="16"/>
        <end position="37"/>
    </location>
</feature>
<dbReference type="EMBL" id="BMKA01000003">
    <property type="protein sequence ID" value="GGA20732.1"/>
    <property type="molecule type" value="Genomic_DNA"/>
</dbReference>
<gene>
    <name evidence="2" type="ORF">GCM10011498_21760</name>
</gene>
<name>A0A916QY49_9RHOB</name>
<accession>A0A916QY49</accession>
<keyword evidence="1" id="KW-0472">Membrane</keyword>
<sequence length="224" mass="24552">MTDLTPRSRSLHLYRLLVRVGFIVALALALHFAVNWLGEEVKQVESGGKKLMLTGMLLLILLAYAVVIAIPFVPGVEIGFALMAMQGAKIAPLVFLFTFIGLSLAYLVGHMLPYPVLSRFLESFGLRKAALMVRDIEPLDLEQRTRLMKSRLPGFLGPLFVNWRYLFLAILINIPGNMVLGGGGGICFSAGLSRLFRPPMALATLALAVAPVPAVFYFMGITLF</sequence>